<evidence type="ECO:0000313" key="2">
    <source>
        <dbReference type="EMBL" id="GGO83117.1"/>
    </source>
</evidence>
<dbReference type="RefSeq" id="WP_189130411.1">
    <property type="nucleotide sequence ID" value="NZ_BMMS01000004.1"/>
</dbReference>
<organism evidence="2 3">
    <name type="scientific">Wenjunlia tyrosinilytica</name>
    <dbReference type="NCBI Taxonomy" id="1544741"/>
    <lineage>
        <taxon>Bacteria</taxon>
        <taxon>Bacillati</taxon>
        <taxon>Actinomycetota</taxon>
        <taxon>Actinomycetes</taxon>
        <taxon>Kitasatosporales</taxon>
        <taxon>Streptomycetaceae</taxon>
        <taxon>Wenjunlia</taxon>
    </lineage>
</organism>
<comment type="caution">
    <text evidence="2">The sequence shown here is derived from an EMBL/GenBank/DDBJ whole genome shotgun (WGS) entry which is preliminary data.</text>
</comment>
<evidence type="ECO:0000256" key="1">
    <source>
        <dbReference type="SAM" id="MobiDB-lite"/>
    </source>
</evidence>
<sequence>MSEESAPRFARLQVELVVEITDPDELASAALAEVASDEYMTDEERRHAVSAIKEDDTEALAYLIDPFDLLNTVPGIELAQASWQCSKADYDPDSEDWALGEDEGDGDEGDGDEGDGREVR</sequence>
<accession>A0A917ZJU1</accession>
<gene>
    <name evidence="2" type="ORF">GCM10012280_11310</name>
</gene>
<feature type="region of interest" description="Disordered" evidence="1">
    <location>
        <begin position="87"/>
        <end position="120"/>
    </location>
</feature>
<name>A0A917ZJU1_9ACTN</name>
<proteinExistence type="predicted"/>
<feature type="compositionally biased region" description="Acidic residues" evidence="1">
    <location>
        <begin position="91"/>
        <end position="113"/>
    </location>
</feature>
<protein>
    <submittedName>
        <fullName evidence="2">Uncharacterized protein</fullName>
    </submittedName>
</protein>
<dbReference type="EMBL" id="BMMS01000004">
    <property type="protein sequence ID" value="GGO83117.1"/>
    <property type="molecule type" value="Genomic_DNA"/>
</dbReference>
<dbReference type="Proteomes" id="UP000641932">
    <property type="component" value="Unassembled WGS sequence"/>
</dbReference>
<evidence type="ECO:0000313" key="3">
    <source>
        <dbReference type="Proteomes" id="UP000641932"/>
    </source>
</evidence>
<reference evidence="2" key="2">
    <citation type="submission" date="2020-09" db="EMBL/GenBank/DDBJ databases">
        <authorList>
            <person name="Sun Q."/>
            <person name="Zhou Y."/>
        </authorList>
    </citation>
    <scope>NUCLEOTIDE SEQUENCE</scope>
    <source>
        <strain evidence="2">CGMCC 4.7201</strain>
    </source>
</reference>
<keyword evidence="3" id="KW-1185">Reference proteome</keyword>
<dbReference type="AlphaFoldDB" id="A0A917ZJU1"/>
<reference evidence="2" key="1">
    <citation type="journal article" date="2014" name="Int. J. Syst. Evol. Microbiol.">
        <title>Complete genome sequence of Corynebacterium casei LMG S-19264T (=DSM 44701T), isolated from a smear-ripened cheese.</title>
        <authorList>
            <consortium name="US DOE Joint Genome Institute (JGI-PGF)"/>
            <person name="Walter F."/>
            <person name="Albersmeier A."/>
            <person name="Kalinowski J."/>
            <person name="Ruckert C."/>
        </authorList>
    </citation>
    <scope>NUCLEOTIDE SEQUENCE</scope>
    <source>
        <strain evidence="2">CGMCC 4.7201</strain>
    </source>
</reference>